<keyword evidence="4" id="KW-0804">Transcription</keyword>
<protein>
    <recommendedName>
        <fullName evidence="5">HTH lysR-type domain-containing protein</fullName>
    </recommendedName>
</protein>
<dbReference type="PRINTS" id="PR00039">
    <property type="entry name" value="HTHLYSR"/>
</dbReference>
<dbReference type="GO" id="GO:0003677">
    <property type="term" value="F:DNA binding"/>
    <property type="evidence" value="ECO:0007669"/>
    <property type="project" value="UniProtKB-KW"/>
</dbReference>
<dbReference type="CDD" id="cd08414">
    <property type="entry name" value="PBP2_LTTR_aromatics_like"/>
    <property type="match status" value="1"/>
</dbReference>
<evidence type="ECO:0000256" key="1">
    <source>
        <dbReference type="ARBA" id="ARBA00009437"/>
    </source>
</evidence>
<evidence type="ECO:0000256" key="3">
    <source>
        <dbReference type="ARBA" id="ARBA00023125"/>
    </source>
</evidence>
<keyword evidence="7" id="KW-1185">Reference proteome</keyword>
<proteinExistence type="inferred from homology"/>
<dbReference type="InterPro" id="IPR005119">
    <property type="entry name" value="LysR_subst-bd"/>
</dbReference>
<dbReference type="Gene3D" id="3.40.190.10">
    <property type="entry name" value="Periplasmic binding protein-like II"/>
    <property type="match status" value="2"/>
</dbReference>
<dbReference type="AlphaFoldDB" id="A0A2S7K205"/>
<dbReference type="EMBL" id="PJCH01000015">
    <property type="protein sequence ID" value="PQA86545.1"/>
    <property type="molecule type" value="Genomic_DNA"/>
</dbReference>
<dbReference type="InterPro" id="IPR036390">
    <property type="entry name" value="WH_DNA-bd_sf"/>
</dbReference>
<evidence type="ECO:0000256" key="2">
    <source>
        <dbReference type="ARBA" id="ARBA00023015"/>
    </source>
</evidence>
<dbReference type="RefSeq" id="WP_104831758.1">
    <property type="nucleotide sequence ID" value="NZ_PJCH01000015.1"/>
</dbReference>
<name>A0A2S7K205_9PROT</name>
<dbReference type="GO" id="GO:0003700">
    <property type="term" value="F:DNA-binding transcription factor activity"/>
    <property type="evidence" value="ECO:0007669"/>
    <property type="project" value="InterPro"/>
</dbReference>
<dbReference type="Gene3D" id="1.10.10.10">
    <property type="entry name" value="Winged helix-like DNA-binding domain superfamily/Winged helix DNA-binding domain"/>
    <property type="match status" value="1"/>
</dbReference>
<dbReference type="SUPFAM" id="SSF53850">
    <property type="entry name" value="Periplasmic binding protein-like II"/>
    <property type="match status" value="1"/>
</dbReference>
<reference evidence="6 7" key="1">
    <citation type="submission" date="2017-12" db="EMBL/GenBank/DDBJ databases">
        <authorList>
            <person name="Hurst M.R.H."/>
        </authorList>
    </citation>
    <scope>NUCLEOTIDE SEQUENCE [LARGE SCALE GENOMIC DNA]</scope>
    <source>
        <strain evidence="6 7">SY-3-19</strain>
    </source>
</reference>
<feature type="domain" description="HTH lysR-type" evidence="5">
    <location>
        <begin position="6"/>
        <end position="63"/>
    </location>
</feature>
<sequence length="301" mass="33713">MNLHSLNFAYLMRFLALAEHLHFSKAAEELGIAQPLLSEQIKALEYAIDVKLFDRTSRRVELTTAGKMFRDRVQLVVQGMQDSVEAAKATELGEQNRLRLGYTDEFAIDYLPYWVRRIKESQPTADLDLMPGMTPQLTELLKNGLADAILVCPIPEEPLGKEYQILPLEPLPLSVALPASHPLKKRKKVKISTLADEHFIEGPLSPQAASERVINRLFSQHGVERDIVQRVHDSELGVNLVAEGVGITIGHFSSRAKNRDDVTIVELDEPEAKLTRAILWRKSARPPMLDTALDVIASNGR</sequence>
<keyword evidence="3" id="KW-0238">DNA-binding</keyword>
<dbReference type="PANTHER" id="PTHR30346">
    <property type="entry name" value="TRANSCRIPTIONAL DUAL REGULATOR HCAR-RELATED"/>
    <property type="match status" value="1"/>
</dbReference>
<evidence type="ECO:0000313" key="6">
    <source>
        <dbReference type="EMBL" id="PQA86545.1"/>
    </source>
</evidence>
<evidence type="ECO:0000313" key="7">
    <source>
        <dbReference type="Proteomes" id="UP000239504"/>
    </source>
</evidence>
<keyword evidence="2" id="KW-0805">Transcription regulation</keyword>
<comment type="similarity">
    <text evidence="1">Belongs to the LysR transcriptional regulatory family.</text>
</comment>
<accession>A0A2S7K205</accession>
<dbReference type="PANTHER" id="PTHR30346:SF0">
    <property type="entry name" value="HCA OPERON TRANSCRIPTIONAL ACTIVATOR HCAR"/>
    <property type="match status" value="1"/>
</dbReference>
<comment type="caution">
    <text evidence="6">The sequence shown here is derived from an EMBL/GenBank/DDBJ whole genome shotgun (WGS) entry which is preliminary data.</text>
</comment>
<dbReference type="Pfam" id="PF03466">
    <property type="entry name" value="LysR_substrate"/>
    <property type="match status" value="1"/>
</dbReference>
<evidence type="ECO:0000259" key="5">
    <source>
        <dbReference type="PROSITE" id="PS50931"/>
    </source>
</evidence>
<evidence type="ECO:0000256" key="4">
    <source>
        <dbReference type="ARBA" id="ARBA00023163"/>
    </source>
</evidence>
<gene>
    <name evidence="6" type="ORF">CW354_19685</name>
</gene>
<dbReference type="PROSITE" id="PS50931">
    <property type="entry name" value="HTH_LYSR"/>
    <property type="match status" value="1"/>
</dbReference>
<dbReference type="FunFam" id="1.10.10.10:FF:000001">
    <property type="entry name" value="LysR family transcriptional regulator"/>
    <property type="match status" value="1"/>
</dbReference>
<dbReference type="InterPro" id="IPR000847">
    <property type="entry name" value="LysR_HTH_N"/>
</dbReference>
<dbReference type="OrthoDB" id="9811588at2"/>
<dbReference type="Pfam" id="PF00126">
    <property type="entry name" value="HTH_1"/>
    <property type="match status" value="1"/>
</dbReference>
<organism evidence="6 7">
    <name type="scientific">Hyphococcus luteus</name>
    <dbReference type="NCBI Taxonomy" id="2058213"/>
    <lineage>
        <taxon>Bacteria</taxon>
        <taxon>Pseudomonadati</taxon>
        <taxon>Pseudomonadota</taxon>
        <taxon>Alphaproteobacteria</taxon>
        <taxon>Parvularculales</taxon>
        <taxon>Parvularculaceae</taxon>
        <taxon>Hyphococcus</taxon>
    </lineage>
</organism>
<dbReference type="Proteomes" id="UP000239504">
    <property type="component" value="Unassembled WGS sequence"/>
</dbReference>
<dbReference type="GO" id="GO:0032993">
    <property type="term" value="C:protein-DNA complex"/>
    <property type="evidence" value="ECO:0007669"/>
    <property type="project" value="TreeGrafter"/>
</dbReference>
<dbReference type="InterPro" id="IPR036388">
    <property type="entry name" value="WH-like_DNA-bd_sf"/>
</dbReference>
<dbReference type="SUPFAM" id="SSF46785">
    <property type="entry name" value="Winged helix' DNA-binding domain"/>
    <property type="match status" value="1"/>
</dbReference>